<dbReference type="OrthoDB" id="6574049at2759"/>
<dbReference type="AlphaFoldDB" id="A0A482XSS1"/>
<evidence type="ECO:0000313" key="3">
    <source>
        <dbReference type="Proteomes" id="UP000291343"/>
    </source>
</evidence>
<comment type="caution">
    <text evidence="2">The sequence shown here is derived from an EMBL/GenBank/DDBJ whole genome shotgun (WGS) entry which is preliminary data.</text>
</comment>
<dbReference type="EMBL" id="QKKF02000377">
    <property type="protein sequence ID" value="RZF49175.1"/>
    <property type="molecule type" value="Genomic_DNA"/>
</dbReference>
<sequence length="124" mass="13482">MSSCKKLKFDCTLSEQIAQQKIVKEPGSCGPKNILLVEASRRDRDTTDTNTALLERVWILSRPPINLKDPTPTVSARRLQVARAILDGDFQKDEGNRCPPAPPCPGGESESSARGSTSTRSLCA</sequence>
<dbReference type="InParanoid" id="A0A482XSS1"/>
<organism evidence="2 3">
    <name type="scientific">Laodelphax striatellus</name>
    <name type="common">Small brown planthopper</name>
    <name type="synonym">Delphax striatella</name>
    <dbReference type="NCBI Taxonomy" id="195883"/>
    <lineage>
        <taxon>Eukaryota</taxon>
        <taxon>Metazoa</taxon>
        <taxon>Ecdysozoa</taxon>
        <taxon>Arthropoda</taxon>
        <taxon>Hexapoda</taxon>
        <taxon>Insecta</taxon>
        <taxon>Pterygota</taxon>
        <taxon>Neoptera</taxon>
        <taxon>Paraneoptera</taxon>
        <taxon>Hemiptera</taxon>
        <taxon>Auchenorrhyncha</taxon>
        <taxon>Fulgoroidea</taxon>
        <taxon>Delphacidae</taxon>
        <taxon>Criomorphinae</taxon>
        <taxon>Laodelphax</taxon>
    </lineage>
</organism>
<proteinExistence type="predicted"/>
<evidence type="ECO:0000256" key="1">
    <source>
        <dbReference type="SAM" id="MobiDB-lite"/>
    </source>
</evidence>
<gene>
    <name evidence="2" type="ORF">LSTR_LSTR008461</name>
</gene>
<protein>
    <submittedName>
        <fullName evidence="2">Uncharacterized protein</fullName>
    </submittedName>
</protein>
<feature type="region of interest" description="Disordered" evidence="1">
    <location>
        <begin position="88"/>
        <end position="124"/>
    </location>
</feature>
<keyword evidence="3" id="KW-1185">Reference proteome</keyword>
<dbReference type="Proteomes" id="UP000291343">
    <property type="component" value="Unassembled WGS sequence"/>
</dbReference>
<reference evidence="2 3" key="1">
    <citation type="journal article" date="2017" name="Gigascience">
        <title>Genome sequence of the small brown planthopper, Laodelphax striatellus.</title>
        <authorList>
            <person name="Zhu J."/>
            <person name="Jiang F."/>
            <person name="Wang X."/>
            <person name="Yang P."/>
            <person name="Bao Y."/>
            <person name="Zhao W."/>
            <person name="Wang W."/>
            <person name="Lu H."/>
            <person name="Wang Q."/>
            <person name="Cui N."/>
            <person name="Li J."/>
            <person name="Chen X."/>
            <person name="Luo L."/>
            <person name="Yu J."/>
            <person name="Kang L."/>
            <person name="Cui F."/>
        </authorList>
    </citation>
    <scope>NUCLEOTIDE SEQUENCE [LARGE SCALE GENOMIC DNA]</scope>
    <source>
        <strain evidence="2">Lst14</strain>
    </source>
</reference>
<accession>A0A482XSS1</accession>
<evidence type="ECO:0000313" key="2">
    <source>
        <dbReference type="EMBL" id="RZF49175.1"/>
    </source>
</evidence>
<name>A0A482XSS1_LAOST</name>
<feature type="compositionally biased region" description="Polar residues" evidence="1">
    <location>
        <begin position="109"/>
        <end position="124"/>
    </location>
</feature>